<protein>
    <submittedName>
        <fullName evidence="3">NYN domain-containing protein</fullName>
    </submittedName>
</protein>
<proteinExistence type="predicted"/>
<feature type="domain" description="HTH OST-type" evidence="2">
    <location>
        <begin position="245"/>
        <end position="312"/>
    </location>
</feature>
<name>A0ABR7GEF9_9FIRM</name>
<feature type="compositionally biased region" description="Basic and acidic residues" evidence="1">
    <location>
        <begin position="150"/>
        <end position="165"/>
    </location>
</feature>
<dbReference type="Pfam" id="PF01936">
    <property type="entry name" value="NYN"/>
    <property type="match status" value="1"/>
</dbReference>
<feature type="domain" description="HTH OST-type" evidence="2">
    <location>
        <begin position="170"/>
        <end position="244"/>
    </location>
</feature>
<comment type="caution">
    <text evidence="3">The sequence shown here is derived from an EMBL/GenBank/DDBJ whole genome shotgun (WGS) entry which is preliminary data.</text>
</comment>
<evidence type="ECO:0000313" key="3">
    <source>
        <dbReference type="EMBL" id="MBC5685824.1"/>
    </source>
</evidence>
<evidence type="ECO:0000256" key="1">
    <source>
        <dbReference type="SAM" id="MobiDB-lite"/>
    </source>
</evidence>
<dbReference type="PROSITE" id="PS51644">
    <property type="entry name" value="HTH_OST"/>
    <property type="match status" value="2"/>
</dbReference>
<dbReference type="InterPro" id="IPR025605">
    <property type="entry name" value="OST-HTH/LOTUS_dom"/>
</dbReference>
<dbReference type="CDD" id="cd11297">
    <property type="entry name" value="PIN_LabA-like_N_1"/>
    <property type="match status" value="1"/>
</dbReference>
<organism evidence="3 4">
    <name type="scientific">Roseburia lenta</name>
    <dbReference type="NCBI Taxonomy" id="2763061"/>
    <lineage>
        <taxon>Bacteria</taxon>
        <taxon>Bacillati</taxon>
        <taxon>Bacillota</taxon>
        <taxon>Clostridia</taxon>
        <taxon>Lachnospirales</taxon>
        <taxon>Lachnospiraceae</taxon>
        <taxon>Roseburia</taxon>
    </lineage>
</organism>
<dbReference type="Gene3D" id="3.40.50.1010">
    <property type="entry name" value="5'-nuclease"/>
    <property type="match status" value="1"/>
</dbReference>
<evidence type="ECO:0000313" key="4">
    <source>
        <dbReference type="Proteomes" id="UP000643810"/>
    </source>
</evidence>
<dbReference type="PANTHER" id="PTHR35811">
    <property type="entry name" value="SLR1870 PROTEIN"/>
    <property type="match status" value="1"/>
</dbReference>
<dbReference type="RefSeq" id="WP_118280113.1">
    <property type="nucleotide sequence ID" value="NZ_JACOPG010000002.1"/>
</dbReference>
<dbReference type="InterPro" id="IPR041966">
    <property type="entry name" value="LOTUS-like"/>
</dbReference>
<accession>A0ABR7GEF9</accession>
<reference evidence="3 4" key="1">
    <citation type="submission" date="2020-08" db="EMBL/GenBank/DDBJ databases">
        <title>Genome public.</title>
        <authorList>
            <person name="Liu C."/>
            <person name="Sun Q."/>
        </authorList>
    </citation>
    <scope>NUCLEOTIDE SEQUENCE [LARGE SCALE GENOMIC DNA]</scope>
    <source>
        <strain evidence="3 4">NSJ-9</strain>
    </source>
</reference>
<dbReference type="CDD" id="cd10146">
    <property type="entry name" value="LabA_like_C"/>
    <property type="match status" value="2"/>
</dbReference>
<sequence>MEEKRLALLIDAENASSKYIDAIISELKKYGVITYQRMYGDFTSPNLADWHKKALKHAIVPIQQPRYSSGKNASDIMLVIDAMDILYQDKTDGFCIVTSDSDFTRLVNRLREEGMFVIGMGKSDASKTFIAACNEYKFLDKIVDEEVKETSKAKSHKESNHDSKGDSITPIGEIKSAINELIQQSENNGEHANLGSTKSNLQRLFPDFDERNYGYSSMRTFIEEATKFETMQKGTAICILRSSDHGKDIEKEVEKFVQKAAASTVELGTLGRMIATEYPDFKYKDYGYARLSKYVSSVPGVQIENNLVTAIL</sequence>
<gene>
    <name evidence="3" type="ORF">H8R94_04270</name>
</gene>
<feature type="region of interest" description="Disordered" evidence="1">
    <location>
        <begin position="150"/>
        <end position="169"/>
    </location>
</feature>
<keyword evidence="4" id="KW-1185">Reference proteome</keyword>
<dbReference type="Proteomes" id="UP000643810">
    <property type="component" value="Unassembled WGS sequence"/>
</dbReference>
<dbReference type="PANTHER" id="PTHR35811:SF1">
    <property type="entry name" value="HTH OST-TYPE DOMAIN-CONTAINING PROTEIN"/>
    <property type="match status" value="1"/>
</dbReference>
<dbReference type="InterPro" id="IPR021139">
    <property type="entry name" value="NYN"/>
</dbReference>
<dbReference type="Gene3D" id="3.30.420.610">
    <property type="entry name" value="LOTUS domain-like"/>
    <property type="match status" value="2"/>
</dbReference>
<dbReference type="EMBL" id="JACOPG010000002">
    <property type="protein sequence ID" value="MBC5685824.1"/>
    <property type="molecule type" value="Genomic_DNA"/>
</dbReference>
<evidence type="ECO:0000259" key="2">
    <source>
        <dbReference type="PROSITE" id="PS51644"/>
    </source>
</evidence>
<dbReference type="Pfam" id="PF12872">
    <property type="entry name" value="OST-HTH"/>
    <property type="match status" value="2"/>
</dbReference>